<dbReference type="GO" id="GO:0008270">
    <property type="term" value="F:zinc ion binding"/>
    <property type="evidence" value="ECO:0007669"/>
    <property type="project" value="UniProtKB-UniRule"/>
</dbReference>
<dbReference type="FunFam" id="3.30.980.10:FF:000004">
    <property type="entry name" value="Alanine--tRNA ligase, cytoplasmic"/>
    <property type="match status" value="1"/>
</dbReference>
<evidence type="ECO:0000256" key="10">
    <source>
        <dbReference type="ARBA" id="ARBA00023146"/>
    </source>
</evidence>
<evidence type="ECO:0000259" key="12">
    <source>
        <dbReference type="PROSITE" id="PS50860"/>
    </source>
</evidence>
<keyword evidence="4 11" id="KW-0479">Metal-binding</keyword>
<dbReference type="Gene3D" id="3.10.310.40">
    <property type="match status" value="1"/>
</dbReference>
<dbReference type="NCBIfam" id="TIGR00344">
    <property type="entry name" value="alaS"/>
    <property type="match status" value="1"/>
</dbReference>
<comment type="subcellular location">
    <subcellularLocation>
        <location evidence="11">Cytoplasm</location>
    </subcellularLocation>
</comment>
<dbReference type="InterPro" id="IPR045864">
    <property type="entry name" value="aa-tRNA-synth_II/BPL/LPL"/>
</dbReference>
<keyword evidence="5 11" id="KW-0547">Nucleotide-binding</keyword>
<gene>
    <name evidence="11" type="primary">alaS</name>
    <name evidence="13" type="ordered locus">Ppha_2668</name>
</gene>
<dbReference type="Pfam" id="PF02272">
    <property type="entry name" value="DHHA1"/>
    <property type="match status" value="1"/>
</dbReference>
<dbReference type="SUPFAM" id="SSF55681">
    <property type="entry name" value="Class II aaRS and biotin synthetases"/>
    <property type="match status" value="1"/>
</dbReference>
<dbReference type="InterPro" id="IPR002318">
    <property type="entry name" value="Ala-tRNA-lgiase_IIc"/>
</dbReference>
<dbReference type="Gene3D" id="3.30.980.10">
    <property type="entry name" value="Threonyl-trna Synthetase, Chain A, domain 2"/>
    <property type="match status" value="1"/>
</dbReference>
<keyword evidence="2 11" id="KW-0820">tRNA-binding</keyword>
<dbReference type="OrthoDB" id="9803884at2"/>
<dbReference type="PRINTS" id="PR00980">
    <property type="entry name" value="TRNASYNTHALA"/>
</dbReference>
<dbReference type="Pfam" id="PF01411">
    <property type="entry name" value="tRNA-synt_2c"/>
    <property type="match status" value="1"/>
</dbReference>
<evidence type="ECO:0000313" key="13">
    <source>
        <dbReference type="EMBL" id="ACF44827.1"/>
    </source>
</evidence>
<dbReference type="eggNOG" id="COG0013">
    <property type="taxonomic scope" value="Bacteria"/>
</dbReference>
<dbReference type="PROSITE" id="PS50860">
    <property type="entry name" value="AA_TRNA_LIGASE_II_ALA"/>
    <property type="match status" value="1"/>
</dbReference>
<dbReference type="InterPro" id="IPR023033">
    <property type="entry name" value="Ala_tRNA_ligase_euk/bac"/>
</dbReference>
<dbReference type="Pfam" id="PF07973">
    <property type="entry name" value="tRNA_SAD"/>
    <property type="match status" value="1"/>
</dbReference>
<dbReference type="Gene3D" id="3.30.930.10">
    <property type="entry name" value="Bira Bifunctional Protein, Domain 2"/>
    <property type="match status" value="1"/>
</dbReference>
<evidence type="ECO:0000256" key="5">
    <source>
        <dbReference type="ARBA" id="ARBA00022741"/>
    </source>
</evidence>
<dbReference type="InterPro" id="IPR018164">
    <property type="entry name" value="Ala-tRNA-synth_IIc_N"/>
</dbReference>
<keyword evidence="7 11" id="KW-0067">ATP-binding</keyword>
<comment type="domain">
    <text evidence="11">Consists of three domains; the N-terminal catalytic domain, the editing domain and the C-terminal C-Ala domain. The editing domain removes incorrectly charged amino acids, while the C-Ala domain, along with tRNA(Ala), serves as a bridge to cooperatively bring together the editing and aminoacylation centers thus stimulating deacylation of misacylated tRNAs.</text>
</comment>
<keyword evidence="3 11" id="KW-0436">Ligase</keyword>
<dbReference type="SUPFAM" id="SSF55186">
    <property type="entry name" value="ThrRS/AlaRS common domain"/>
    <property type="match status" value="1"/>
</dbReference>
<dbReference type="GO" id="GO:0000049">
    <property type="term" value="F:tRNA binding"/>
    <property type="evidence" value="ECO:0007669"/>
    <property type="project" value="UniProtKB-KW"/>
</dbReference>
<comment type="function">
    <text evidence="11">Catalyzes the attachment of alanine to tRNA(Ala) in a two-step reaction: alanine is first activated by ATP to form Ala-AMP and then transferred to the acceptor end of tRNA(Ala). Also edits incorrectly charged Ser-tRNA(Ala) and Gly-tRNA(Ala) via its editing domain.</text>
</comment>
<dbReference type="FunFam" id="3.10.310.40:FF:000001">
    <property type="entry name" value="Alanine--tRNA ligase"/>
    <property type="match status" value="1"/>
</dbReference>
<dbReference type="SUPFAM" id="SSF50447">
    <property type="entry name" value="Translation proteins"/>
    <property type="match status" value="1"/>
</dbReference>
<dbReference type="CDD" id="cd00673">
    <property type="entry name" value="AlaRS_core"/>
    <property type="match status" value="1"/>
</dbReference>
<dbReference type="GO" id="GO:0006419">
    <property type="term" value="P:alanyl-tRNA aminoacylation"/>
    <property type="evidence" value="ECO:0007669"/>
    <property type="project" value="UniProtKB-UniRule"/>
</dbReference>
<dbReference type="FunFam" id="3.30.930.10:FF:000004">
    <property type="entry name" value="Alanine--tRNA ligase"/>
    <property type="match status" value="1"/>
</dbReference>
<organism evidence="13 14">
    <name type="scientific">Pelodictyon phaeoclathratiforme (strain DSM 5477 / BU-1)</name>
    <dbReference type="NCBI Taxonomy" id="324925"/>
    <lineage>
        <taxon>Bacteria</taxon>
        <taxon>Pseudomonadati</taxon>
        <taxon>Chlorobiota</taxon>
        <taxon>Chlorobiia</taxon>
        <taxon>Chlorobiales</taxon>
        <taxon>Chlorobiaceae</taxon>
        <taxon>Chlorobium/Pelodictyon group</taxon>
        <taxon>Pelodictyon</taxon>
    </lineage>
</organism>
<feature type="binding site" evidence="11">
    <location>
        <position position="677"/>
    </location>
    <ligand>
        <name>Zn(2+)</name>
        <dbReference type="ChEBI" id="CHEBI:29105"/>
    </ligand>
</feature>
<evidence type="ECO:0000256" key="11">
    <source>
        <dbReference type="HAMAP-Rule" id="MF_00036"/>
    </source>
</evidence>
<dbReference type="Gene3D" id="2.40.30.130">
    <property type="match status" value="1"/>
</dbReference>
<evidence type="ECO:0000256" key="7">
    <source>
        <dbReference type="ARBA" id="ARBA00022840"/>
    </source>
</evidence>
<name>B4SG00_PELPB</name>
<comment type="cofactor">
    <cofactor evidence="11">
        <name>Zn(2+)</name>
        <dbReference type="ChEBI" id="CHEBI:29105"/>
    </cofactor>
    <text evidence="11">Binds 1 zinc ion per subunit.</text>
</comment>
<keyword evidence="14" id="KW-1185">Reference proteome</keyword>
<dbReference type="PANTHER" id="PTHR11777">
    <property type="entry name" value="ALANYL-TRNA SYNTHETASE"/>
    <property type="match status" value="1"/>
</dbReference>
<dbReference type="PANTHER" id="PTHR11777:SF9">
    <property type="entry name" value="ALANINE--TRNA LIGASE, CYTOPLASMIC"/>
    <property type="match status" value="1"/>
</dbReference>
<dbReference type="InterPro" id="IPR009000">
    <property type="entry name" value="Transl_B-barrel_sf"/>
</dbReference>
<dbReference type="GO" id="GO:0005737">
    <property type="term" value="C:cytoplasm"/>
    <property type="evidence" value="ECO:0007669"/>
    <property type="project" value="UniProtKB-SubCell"/>
</dbReference>
<dbReference type="Proteomes" id="UP000002724">
    <property type="component" value="Chromosome"/>
</dbReference>
<comment type="similarity">
    <text evidence="1 11">Belongs to the class-II aminoacyl-tRNA synthetase family.</text>
</comment>
<evidence type="ECO:0000256" key="1">
    <source>
        <dbReference type="ARBA" id="ARBA00008226"/>
    </source>
</evidence>
<dbReference type="InterPro" id="IPR018163">
    <property type="entry name" value="Thr/Ala-tRNA-synth_IIc_edit"/>
</dbReference>
<dbReference type="EMBL" id="CP001110">
    <property type="protein sequence ID" value="ACF44827.1"/>
    <property type="molecule type" value="Genomic_DNA"/>
</dbReference>
<dbReference type="InterPro" id="IPR003156">
    <property type="entry name" value="DHHA1_dom"/>
</dbReference>
<keyword evidence="10 11" id="KW-0030">Aminoacyl-tRNA synthetase</keyword>
<dbReference type="EC" id="6.1.1.7" evidence="11"/>
<keyword evidence="11" id="KW-0963">Cytoplasm</keyword>
<evidence type="ECO:0000256" key="9">
    <source>
        <dbReference type="ARBA" id="ARBA00022917"/>
    </source>
</evidence>
<evidence type="ECO:0000256" key="8">
    <source>
        <dbReference type="ARBA" id="ARBA00022884"/>
    </source>
</evidence>
<dbReference type="GO" id="GO:0002161">
    <property type="term" value="F:aminoacyl-tRNA deacylase activity"/>
    <property type="evidence" value="ECO:0007669"/>
    <property type="project" value="TreeGrafter"/>
</dbReference>
<feature type="binding site" evidence="11">
    <location>
        <position position="673"/>
    </location>
    <ligand>
        <name>Zn(2+)</name>
        <dbReference type="ChEBI" id="CHEBI:29105"/>
    </ligand>
</feature>
<evidence type="ECO:0000256" key="3">
    <source>
        <dbReference type="ARBA" id="ARBA00022598"/>
    </source>
</evidence>
<dbReference type="KEGG" id="pph:Ppha_2668"/>
<accession>B4SG00</accession>
<dbReference type="STRING" id="324925.Ppha_2668"/>
<feature type="binding site" evidence="11">
    <location>
        <position position="574"/>
    </location>
    <ligand>
        <name>Zn(2+)</name>
        <dbReference type="ChEBI" id="CHEBI:29105"/>
    </ligand>
</feature>
<feature type="binding site" evidence="11">
    <location>
        <position position="570"/>
    </location>
    <ligand>
        <name>Zn(2+)</name>
        <dbReference type="ChEBI" id="CHEBI:29105"/>
    </ligand>
</feature>
<dbReference type="HAMAP" id="MF_00036_B">
    <property type="entry name" value="Ala_tRNA_synth_B"/>
    <property type="match status" value="1"/>
</dbReference>
<dbReference type="InterPro" id="IPR018165">
    <property type="entry name" value="Ala-tRNA-synth_IIc_core"/>
</dbReference>
<feature type="domain" description="Alanyl-transfer RNA synthetases family profile" evidence="12">
    <location>
        <begin position="1"/>
        <end position="716"/>
    </location>
</feature>
<dbReference type="GO" id="GO:0005524">
    <property type="term" value="F:ATP binding"/>
    <property type="evidence" value="ECO:0007669"/>
    <property type="project" value="UniProtKB-UniRule"/>
</dbReference>
<proteinExistence type="inferred from homology"/>
<protein>
    <recommendedName>
        <fullName evidence="11">Alanine--tRNA ligase</fullName>
        <ecNumber evidence="11">6.1.1.7</ecNumber>
    </recommendedName>
    <alternativeName>
        <fullName evidence="11">Alanyl-tRNA synthetase</fullName>
        <shortName evidence="11">AlaRS</shortName>
    </alternativeName>
</protein>
<dbReference type="InterPro" id="IPR012947">
    <property type="entry name" value="tRNA_SAD"/>
</dbReference>
<keyword evidence="6 11" id="KW-0862">Zinc</keyword>
<keyword evidence="9 11" id="KW-0648">Protein biosynthesis</keyword>
<dbReference type="Gene3D" id="3.30.54.20">
    <property type="match status" value="1"/>
</dbReference>
<dbReference type="HOGENOM" id="CLU_004485_1_1_10"/>
<dbReference type="SMART" id="SM00863">
    <property type="entry name" value="tRNA_SAD"/>
    <property type="match status" value="1"/>
</dbReference>
<sequence length="888" mass="99236">MKSWEIRQSFLDYFAQKAHTIVRSAPVIPADDPTLLFTNAGMNQFKDVFLGKGSRPYVRAADTQKCIRASGKHNDLEDVGRDTYHHTFFEMLGNWSFGDYYKQEAITWAWELLTDVWKLPKERLYATVYQDDDESFQIWKTATDINPDHIIRFGEKDNFWEMGETGPCGPCSEIHIDLTEDGSGHSLVNVGDYRVIELWNLVFIQYNRQSDGSLEPLPMKHVDTGMGFERVAAVLQGKGSNYDSDVFQPLFDRITEITGVRYGASMDDPLDIAMRVIADHARTLTFALSDGAMPSNEGRGYVLRRILRRALRYSKNLGYNEPILHQLVGTLAASMGDVFPELRKQQETVSKIIRAEEESFIVTLDRGIEIFNEVIEQVRSANSTTITGEDAFKLYDTYGFPFDLTRLMASDVGFSVDGEGFEHCMQQQKTRARTDRKEKHQVQDDGSQWLWFSDVHRSEFAGYDQLEMPVLITGIKHLQGKLLLVLDRTPFYAESGGQVGDRGWIESATYRLQVSDTIKDGDAIVHLVTEAFDKILDTPISVDDLQLDEKELSAEASVDRHLRQDTECNHTATHLMHSALRRILGQHVQQKGSYVNAERLRFDFSHFSRMTEAEIEAVEADVNDHIRRAEPVQKHADVLYDDAIAMGALAFFGDKYADRVRVIEIPGISVELCGGTHADNIGRIGLFKIVSESSVASGVRRIEALTGKAAEKLLWKEYHELQQVRHLLKAKGDEPVLEKIVALMDAKKELEKELSGSRVGSLVTSLTAELDASPDISGCRVMTKVLEEVDGDTLRQAALALRDQATSVAGLLCSVEDGKIALVSFASDKAVREFGIDAGKLIREAAQCVHGGGGGKPEFATAGGKNPEGIQKAFDTFLAAIREKTGTI</sequence>
<comment type="catalytic activity">
    <reaction evidence="11">
        <text>tRNA(Ala) + L-alanine + ATP = L-alanyl-tRNA(Ala) + AMP + diphosphate</text>
        <dbReference type="Rhea" id="RHEA:12540"/>
        <dbReference type="Rhea" id="RHEA-COMP:9657"/>
        <dbReference type="Rhea" id="RHEA-COMP:9923"/>
        <dbReference type="ChEBI" id="CHEBI:30616"/>
        <dbReference type="ChEBI" id="CHEBI:33019"/>
        <dbReference type="ChEBI" id="CHEBI:57972"/>
        <dbReference type="ChEBI" id="CHEBI:78442"/>
        <dbReference type="ChEBI" id="CHEBI:78497"/>
        <dbReference type="ChEBI" id="CHEBI:456215"/>
        <dbReference type="EC" id="6.1.1.7"/>
    </reaction>
</comment>
<keyword evidence="8 11" id="KW-0694">RNA-binding</keyword>
<dbReference type="InterPro" id="IPR018162">
    <property type="entry name" value="Ala-tRNA-ligase_IIc_anticod-bd"/>
</dbReference>
<dbReference type="GO" id="GO:0004813">
    <property type="term" value="F:alanine-tRNA ligase activity"/>
    <property type="evidence" value="ECO:0007669"/>
    <property type="project" value="UniProtKB-UniRule"/>
</dbReference>
<evidence type="ECO:0000256" key="6">
    <source>
        <dbReference type="ARBA" id="ARBA00022833"/>
    </source>
</evidence>
<dbReference type="AlphaFoldDB" id="B4SG00"/>
<dbReference type="SUPFAM" id="SSF101353">
    <property type="entry name" value="Putative anticodon-binding domain of alanyl-tRNA synthetase (AlaRS)"/>
    <property type="match status" value="1"/>
</dbReference>
<dbReference type="RefSeq" id="WP_012509299.1">
    <property type="nucleotide sequence ID" value="NC_011060.1"/>
</dbReference>
<evidence type="ECO:0000313" key="14">
    <source>
        <dbReference type="Proteomes" id="UP000002724"/>
    </source>
</evidence>
<reference evidence="13 14" key="1">
    <citation type="submission" date="2008-06" db="EMBL/GenBank/DDBJ databases">
        <title>Complete sequence of Pelodictyon phaeoclathratiforme BU-1.</title>
        <authorList>
            <consortium name="US DOE Joint Genome Institute"/>
            <person name="Lucas S."/>
            <person name="Copeland A."/>
            <person name="Lapidus A."/>
            <person name="Glavina del Rio T."/>
            <person name="Dalin E."/>
            <person name="Tice H."/>
            <person name="Bruce D."/>
            <person name="Goodwin L."/>
            <person name="Pitluck S."/>
            <person name="Schmutz J."/>
            <person name="Larimer F."/>
            <person name="Land M."/>
            <person name="Hauser L."/>
            <person name="Kyrpides N."/>
            <person name="Mikhailova N."/>
            <person name="Liu Z."/>
            <person name="Li T."/>
            <person name="Zhao F."/>
            <person name="Overmann J."/>
            <person name="Bryant D.A."/>
            <person name="Richardson P."/>
        </authorList>
    </citation>
    <scope>NUCLEOTIDE SEQUENCE [LARGE SCALE GENOMIC DNA]</scope>
    <source>
        <strain evidence="14">DSM 5477 / BU-1</strain>
    </source>
</reference>
<evidence type="ECO:0000256" key="2">
    <source>
        <dbReference type="ARBA" id="ARBA00022555"/>
    </source>
</evidence>
<dbReference type="InterPro" id="IPR050058">
    <property type="entry name" value="Ala-tRNA_ligase"/>
</dbReference>
<evidence type="ECO:0000256" key="4">
    <source>
        <dbReference type="ARBA" id="ARBA00022723"/>
    </source>
</evidence>